<protein>
    <recommendedName>
        <fullName evidence="1">Reverse transcriptase domain-containing protein</fullName>
    </recommendedName>
</protein>
<accession>A0A2M7RBN4</accession>
<organism evidence="2 3">
    <name type="scientific">Candidatus Komeilibacteria bacterium CG_4_10_14_0_8_um_filter_37_78</name>
    <dbReference type="NCBI Taxonomy" id="1974471"/>
    <lineage>
        <taxon>Bacteria</taxon>
        <taxon>Candidatus Komeiliibacteriota</taxon>
    </lineage>
</organism>
<reference evidence="3" key="1">
    <citation type="submission" date="2017-09" db="EMBL/GenBank/DDBJ databases">
        <title>Depth-based differentiation of microbial function through sediment-hosted aquifers and enrichment of novel symbionts in the deep terrestrial subsurface.</title>
        <authorList>
            <person name="Probst A.J."/>
            <person name="Ladd B."/>
            <person name="Jarett J.K."/>
            <person name="Geller-Mcgrath D.E."/>
            <person name="Sieber C.M.K."/>
            <person name="Emerson J.B."/>
            <person name="Anantharaman K."/>
            <person name="Thomas B.C."/>
            <person name="Malmstrom R."/>
            <person name="Stieglmeier M."/>
            <person name="Klingl A."/>
            <person name="Woyke T."/>
            <person name="Ryan C.M."/>
            <person name="Banfield J.F."/>
        </authorList>
    </citation>
    <scope>NUCLEOTIDE SEQUENCE [LARGE SCALE GENOMIC DNA]</scope>
</reference>
<dbReference type="PANTHER" id="PTHR34047">
    <property type="entry name" value="NUCLEAR INTRON MATURASE 1, MITOCHONDRIAL-RELATED"/>
    <property type="match status" value="1"/>
</dbReference>
<dbReference type="InterPro" id="IPR000477">
    <property type="entry name" value="RT_dom"/>
</dbReference>
<dbReference type="SUPFAM" id="SSF56672">
    <property type="entry name" value="DNA/RNA polymerases"/>
    <property type="match status" value="1"/>
</dbReference>
<dbReference type="InterPro" id="IPR043502">
    <property type="entry name" value="DNA/RNA_pol_sf"/>
</dbReference>
<name>A0A2M7RBN4_9BACT</name>
<evidence type="ECO:0000313" key="2">
    <source>
        <dbReference type="EMBL" id="PIY94175.1"/>
    </source>
</evidence>
<dbReference type="PANTHER" id="PTHR34047:SF8">
    <property type="entry name" value="PROTEIN YKFC"/>
    <property type="match status" value="1"/>
</dbReference>
<dbReference type="EMBL" id="PFMC01000072">
    <property type="protein sequence ID" value="PIY94175.1"/>
    <property type="molecule type" value="Genomic_DNA"/>
</dbReference>
<dbReference type="PROSITE" id="PS50878">
    <property type="entry name" value="RT_POL"/>
    <property type="match status" value="1"/>
</dbReference>
<gene>
    <name evidence="2" type="ORF">COY67_03085</name>
</gene>
<dbReference type="AlphaFoldDB" id="A0A2M7RBN4"/>
<dbReference type="CDD" id="cd01651">
    <property type="entry name" value="RT_G2_intron"/>
    <property type="match status" value="1"/>
</dbReference>
<dbReference type="Proteomes" id="UP000228689">
    <property type="component" value="Unassembled WGS sequence"/>
</dbReference>
<feature type="domain" description="Reverse transcriptase" evidence="1">
    <location>
        <begin position="52"/>
        <end position="277"/>
    </location>
</feature>
<proteinExistence type="predicted"/>
<evidence type="ECO:0000259" key="1">
    <source>
        <dbReference type="PROSITE" id="PS50878"/>
    </source>
</evidence>
<evidence type="ECO:0000313" key="3">
    <source>
        <dbReference type="Proteomes" id="UP000228689"/>
    </source>
</evidence>
<dbReference type="InterPro" id="IPR051083">
    <property type="entry name" value="GrpII_Intron_Splice-Mob/Def"/>
</dbReference>
<dbReference type="Pfam" id="PF00078">
    <property type="entry name" value="RVT_1"/>
    <property type="match status" value="1"/>
</dbReference>
<sequence>MSSIVHKSFDELFSLDNMFYAWKVFRRGKAIKNDVMNFEMHLEDNIFSLYKEMKNNTYRHSSYTHFKIFDNKKRDIYKAEVKDRIIHQIVYDYLFSLFNPLFIADSYASRKYKGQYKAIDAFRYFIKLASNHHHECYVLKCDVRKYFDNVDHKVLLNIIKEKVSCEKTLKIIQEIISSFHSGDNMHTGIPLGNITSQIFANLYLNALDQYVKKELRCRFYVRYNDDIVIVFQNNKNIENLRNKIISFVKEKLYLEIPLTKTSIRKISWGIDFLGFTILPEAILLRDKTKHKIYSNINIKNAHSYLSILKHCNSHNLMAKILSMEKLYEI</sequence>
<comment type="caution">
    <text evidence="2">The sequence shown here is derived from an EMBL/GenBank/DDBJ whole genome shotgun (WGS) entry which is preliminary data.</text>
</comment>